<sequence length="201" mass="21967">MPHSHCHSRRSLGKAPPLSAILHDSRATSFEDGIFLPSSCYSRTWLLDNFEEACSETPTSQLPTCEQHQCTADTCVQWSCLPKVVHTTCSNSKSCEKTACQPAVPECASQSCQSRNNQQVGFVAQRDQTARYKAQCYLLKNTVSESCRTVESEYSQCHHQALESSSCSPLGSVAPGPQLMETSSIREPTCCVTGGLQLPSK</sequence>
<dbReference type="OrthoDB" id="9832400at2759"/>
<keyword evidence="7" id="KW-1185">Reference proteome</keyword>
<dbReference type="Pfam" id="PF05287">
    <property type="entry name" value="PMG"/>
    <property type="match status" value="1"/>
</dbReference>
<dbReference type="Proteomes" id="UP000694381">
    <property type="component" value="Unassembled WGS sequence"/>
</dbReference>
<gene>
    <name evidence="6" type="primary">LOC103736539</name>
</gene>
<dbReference type="GeneTree" id="ENSGT00730000111539"/>
<evidence type="ECO:0000256" key="4">
    <source>
        <dbReference type="ARBA" id="ARBA00034495"/>
    </source>
</evidence>
<dbReference type="GO" id="GO:0045095">
    <property type="term" value="C:keratin filament"/>
    <property type="evidence" value="ECO:0007669"/>
    <property type="project" value="UniProtKB-UniRule"/>
</dbReference>
<evidence type="ECO:0000313" key="7">
    <source>
        <dbReference type="Proteomes" id="UP000694381"/>
    </source>
</evidence>
<protein>
    <recommendedName>
        <fullName evidence="5">Keratin-associated protein</fullName>
    </recommendedName>
</protein>
<dbReference type="OMA" id="SFHNAPP"/>
<dbReference type="InterPro" id="IPR007659">
    <property type="entry name" value="Keratin_matx"/>
</dbReference>
<accession>A0A8C6RBK1</accession>
<dbReference type="InterPro" id="IPR007951">
    <property type="entry name" value="KRTAP_PMG"/>
</dbReference>
<dbReference type="RefSeq" id="XP_008834275.1">
    <property type="nucleotide sequence ID" value="XM_008836053.1"/>
</dbReference>
<dbReference type="KEGG" id="ngi:103736539"/>
<dbReference type="AlphaFoldDB" id="A0A8C6RBK1"/>
<name>A0A8C6RBK1_NANGA</name>
<reference evidence="6" key="2">
    <citation type="submission" date="2025-09" db="UniProtKB">
        <authorList>
            <consortium name="Ensembl"/>
        </authorList>
    </citation>
    <scope>IDENTIFICATION</scope>
</reference>
<dbReference type="PANTHER" id="PTHR23260:SF8">
    <property type="entry name" value="KERATIN-ASSOCIATED PROTEIN"/>
    <property type="match status" value="1"/>
</dbReference>
<evidence type="ECO:0000256" key="2">
    <source>
        <dbReference type="ARBA" id="ARBA00022737"/>
    </source>
</evidence>
<dbReference type="Ensembl" id="ENSNGAT00000019828.1">
    <property type="protein sequence ID" value="ENSNGAP00000014239.1"/>
    <property type="gene ID" value="ENSNGAG00000015604.1"/>
</dbReference>
<dbReference type="PANTHER" id="PTHR23260">
    <property type="entry name" value="KERATIN ASSOCIATED PROTEIN 3-3-RELATED"/>
    <property type="match status" value="1"/>
</dbReference>
<organism evidence="6 7">
    <name type="scientific">Nannospalax galili</name>
    <name type="common">Northern Israeli blind subterranean mole rat</name>
    <name type="synonym">Spalax galili</name>
    <dbReference type="NCBI Taxonomy" id="1026970"/>
    <lineage>
        <taxon>Eukaryota</taxon>
        <taxon>Metazoa</taxon>
        <taxon>Chordata</taxon>
        <taxon>Craniata</taxon>
        <taxon>Vertebrata</taxon>
        <taxon>Euteleostomi</taxon>
        <taxon>Mammalia</taxon>
        <taxon>Eutheria</taxon>
        <taxon>Euarchontoglires</taxon>
        <taxon>Glires</taxon>
        <taxon>Rodentia</taxon>
        <taxon>Myomorpha</taxon>
        <taxon>Muroidea</taxon>
        <taxon>Spalacidae</taxon>
        <taxon>Spalacinae</taxon>
        <taxon>Nannospalax</taxon>
    </lineage>
</organism>
<reference evidence="6" key="1">
    <citation type="submission" date="2025-08" db="UniProtKB">
        <authorList>
            <consortium name="Ensembl"/>
        </authorList>
    </citation>
    <scope>IDENTIFICATION</scope>
</reference>
<dbReference type="GO" id="GO:0005829">
    <property type="term" value="C:cytosol"/>
    <property type="evidence" value="ECO:0007669"/>
    <property type="project" value="UniProtKB-ARBA"/>
</dbReference>
<evidence type="ECO:0000256" key="5">
    <source>
        <dbReference type="RuleBase" id="RU369044"/>
    </source>
</evidence>
<keyword evidence="3 5" id="KW-0416">Keratin</keyword>
<dbReference type="GO" id="GO:0005198">
    <property type="term" value="F:structural molecule activity"/>
    <property type="evidence" value="ECO:0007669"/>
    <property type="project" value="InterPro"/>
</dbReference>
<dbReference type="GeneID" id="103736539"/>
<evidence type="ECO:0000256" key="1">
    <source>
        <dbReference type="ARBA" id="ARBA00003327"/>
    </source>
</evidence>
<evidence type="ECO:0000313" key="6">
    <source>
        <dbReference type="Ensembl" id="ENSNGAP00000014239.1"/>
    </source>
</evidence>
<comment type="subunit">
    <text evidence="5">Interacts with hair keratins.</text>
</comment>
<proteinExistence type="inferred from homology"/>
<comment type="function">
    <text evidence="1 5">In the hair cortex, hair keratin intermediate filaments are embedded in an interfilamentous matrix, consisting of hair keratin-associated proteins (KRTAP), which are essential for the formation of a rigid and resistant hair shaft through their extensive disulfide bond cross-linking with abundant cysteine residues of hair keratins. The matrix proteins include the high-sulfur and high-glycine-tyrosine keratins.</text>
</comment>
<evidence type="ECO:0000256" key="3">
    <source>
        <dbReference type="ARBA" id="ARBA00022744"/>
    </source>
</evidence>
<comment type="similarity">
    <text evidence="4 5">Belongs to the PMG family.</text>
</comment>
<keyword evidence="2" id="KW-0677">Repeat</keyword>